<dbReference type="OrthoDB" id="9794348at2"/>
<dbReference type="InterPro" id="IPR050553">
    <property type="entry name" value="Thioredoxin_ResA/DsbE_sf"/>
</dbReference>
<keyword evidence="7" id="KW-1185">Reference proteome</keyword>
<dbReference type="PROSITE" id="PS00194">
    <property type="entry name" value="THIOREDOXIN_1"/>
    <property type="match status" value="1"/>
</dbReference>
<dbReference type="KEGG" id="bcae:A4V03_01300"/>
<evidence type="ECO:0000256" key="3">
    <source>
        <dbReference type="ARBA" id="ARBA00023157"/>
    </source>
</evidence>
<dbReference type="GO" id="GO:0030313">
    <property type="term" value="C:cell envelope"/>
    <property type="evidence" value="ECO:0007669"/>
    <property type="project" value="UniProtKB-SubCell"/>
</dbReference>
<evidence type="ECO:0000256" key="1">
    <source>
        <dbReference type="ARBA" id="ARBA00004196"/>
    </source>
</evidence>
<dbReference type="Gene3D" id="3.40.30.10">
    <property type="entry name" value="Glutaredoxin"/>
    <property type="match status" value="1"/>
</dbReference>
<dbReference type="GO" id="GO:0017004">
    <property type="term" value="P:cytochrome complex assembly"/>
    <property type="evidence" value="ECO:0007669"/>
    <property type="project" value="UniProtKB-KW"/>
</dbReference>
<dbReference type="RefSeq" id="WP_084081093.1">
    <property type="nucleotide sequence ID" value="NZ_CARILY010000047.1"/>
</dbReference>
<evidence type="ECO:0000256" key="4">
    <source>
        <dbReference type="ARBA" id="ARBA00023284"/>
    </source>
</evidence>
<dbReference type="PROSITE" id="PS51257">
    <property type="entry name" value="PROKAR_LIPOPROTEIN"/>
    <property type="match status" value="1"/>
</dbReference>
<keyword evidence="3" id="KW-1015">Disulfide bond</keyword>
<feature type="domain" description="Thioredoxin" evidence="5">
    <location>
        <begin position="241"/>
        <end position="387"/>
    </location>
</feature>
<dbReference type="CDD" id="cd02966">
    <property type="entry name" value="TlpA_like_family"/>
    <property type="match status" value="1"/>
</dbReference>
<dbReference type="InterPro" id="IPR017937">
    <property type="entry name" value="Thioredoxin_CS"/>
</dbReference>
<evidence type="ECO:0000313" key="6">
    <source>
        <dbReference type="EMBL" id="ANU56372.2"/>
    </source>
</evidence>
<keyword evidence="2" id="KW-0201">Cytochrome c-type biogenesis</keyword>
<evidence type="ECO:0000256" key="2">
    <source>
        <dbReference type="ARBA" id="ARBA00022748"/>
    </source>
</evidence>
<evidence type="ECO:0000259" key="5">
    <source>
        <dbReference type="PROSITE" id="PS51352"/>
    </source>
</evidence>
<accession>A0A1C7GXS4</accession>
<evidence type="ECO:0000313" key="7">
    <source>
        <dbReference type="Proteomes" id="UP000092631"/>
    </source>
</evidence>
<dbReference type="PROSITE" id="PS51352">
    <property type="entry name" value="THIOREDOXIN_2"/>
    <property type="match status" value="1"/>
</dbReference>
<name>A0A1C7GXS4_9BACE</name>
<sequence length="389" mass="43841">MRRIIVSVAVGMLAGVGCLAQNGDKYVITGEMTRDSLRFTPQAVRMVYLACQSDGKEVRLDSAVVKNKTFRFEGKAPRFVEAAYLSGFDNGSVQLLLEPGNITVQPFDAHYPVSAKVSGTPSNDVMSGYYAVRGKDVQESKVRMNNLFNSLPEEVKNNPEQRMDYHGSVFNINTVMQKVVALEYLRSHLDSEAALFIIKYDIYHLFQPKTIERTLMRAVSSRLRQHPVYRELENKIKASNLKVGSPAPDIAGVTPEGKEISLSDYKGKYVLLDIWASWCGPCRREFPYLKQAMTASEANDKFVILSYSIDSKEPDWVNSIEKNELKHKNWIHFSTLKGWSSDAVSLFNVQGVPHTVLLNPKGEVVAFNLRGEEMLNKVKRIIEGVETYE</sequence>
<keyword evidence="4" id="KW-0676">Redox-active center</keyword>
<dbReference type="PANTHER" id="PTHR42852:SF6">
    <property type="entry name" value="THIOL:DISULFIDE INTERCHANGE PROTEIN DSBE"/>
    <property type="match status" value="1"/>
</dbReference>
<dbReference type="InterPro" id="IPR025380">
    <property type="entry name" value="DUF4369"/>
</dbReference>
<gene>
    <name evidence="6" type="ORF">A4V03_01300</name>
</gene>
<dbReference type="Proteomes" id="UP000092631">
    <property type="component" value="Chromosome"/>
</dbReference>
<dbReference type="InterPro" id="IPR013766">
    <property type="entry name" value="Thioredoxin_domain"/>
</dbReference>
<dbReference type="AlphaFoldDB" id="A0A1C7GXS4"/>
<dbReference type="GeneID" id="82185769"/>
<dbReference type="InterPro" id="IPR000866">
    <property type="entry name" value="AhpC/TSA"/>
</dbReference>
<proteinExistence type="predicted"/>
<dbReference type="Pfam" id="PF14289">
    <property type="entry name" value="DUF4369"/>
    <property type="match status" value="1"/>
</dbReference>
<reference evidence="7" key="1">
    <citation type="submission" date="2016-04" db="EMBL/GenBank/DDBJ databases">
        <title>Complete Genome Sequences of Twelve Strains of a Stable Defined Moderately Diverse Mouse Microbiota 2 (sDMDMm2).</title>
        <authorList>
            <person name="Uchimura Y."/>
            <person name="Wyss M."/>
            <person name="Brugiroux S."/>
            <person name="Limenitakis J.P."/>
            <person name="Stecher B."/>
            <person name="McCoy K.D."/>
            <person name="Macpherson A.J."/>
        </authorList>
    </citation>
    <scope>NUCLEOTIDE SEQUENCE [LARGE SCALE GENOMIC DNA]</scope>
    <source>
        <strain evidence="7">I48</strain>
    </source>
</reference>
<dbReference type="Pfam" id="PF00578">
    <property type="entry name" value="AhpC-TSA"/>
    <property type="match status" value="1"/>
</dbReference>
<dbReference type="PANTHER" id="PTHR42852">
    <property type="entry name" value="THIOL:DISULFIDE INTERCHANGE PROTEIN DSBE"/>
    <property type="match status" value="1"/>
</dbReference>
<protein>
    <recommendedName>
        <fullName evidence="5">Thioredoxin domain-containing protein</fullName>
    </recommendedName>
</protein>
<dbReference type="SUPFAM" id="SSF52833">
    <property type="entry name" value="Thioredoxin-like"/>
    <property type="match status" value="1"/>
</dbReference>
<comment type="subcellular location">
    <subcellularLocation>
        <location evidence="1">Cell envelope</location>
    </subcellularLocation>
</comment>
<organism evidence="6 7">
    <name type="scientific">Bacteroides caecimuris</name>
    <dbReference type="NCBI Taxonomy" id="1796613"/>
    <lineage>
        <taxon>Bacteria</taxon>
        <taxon>Pseudomonadati</taxon>
        <taxon>Bacteroidota</taxon>
        <taxon>Bacteroidia</taxon>
        <taxon>Bacteroidales</taxon>
        <taxon>Bacteroidaceae</taxon>
        <taxon>Bacteroides</taxon>
    </lineage>
</organism>
<dbReference type="EMBL" id="CP015401">
    <property type="protein sequence ID" value="ANU56372.2"/>
    <property type="molecule type" value="Genomic_DNA"/>
</dbReference>
<dbReference type="InterPro" id="IPR036249">
    <property type="entry name" value="Thioredoxin-like_sf"/>
</dbReference>